<dbReference type="AlphaFoldDB" id="A0AA39WQS2"/>
<keyword evidence="1" id="KW-1133">Transmembrane helix</keyword>
<protein>
    <submittedName>
        <fullName evidence="2">Uncharacterized protein</fullName>
    </submittedName>
</protein>
<keyword evidence="1" id="KW-0472">Membrane</keyword>
<evidence type="ECO:0000313" key="3">
    <source>
        <dbReference type="Proteomes" id="UP001175000"/>
    </source>
</evidence>
<proteinExistence type="predicted"/>
<sequence length="132" mass="14210">MYSSKAASACEAGSDSSVMPMNLIPANLNIALMAGQNISVPWMAKCCAPNHVKMVNGCFLWCEIPRGRIEVMEDKSLVSDFNDCVMDESSHFFNESLVASLRLLSGAGQTKPTMAAMLIWAMVFVGLLGSVV</sequence>
<accession>A0AA39WQS2</accession>
<reference evidence="2" key="1">
    <citation type="submission" date="2023-06" db="EMBL/GenBank/DDBJ databases">
        <title>Genome-scale phylogeny and comparative genomics of the fungal order Sordariales.</title>
        <authorList>
            <consortium name="Lawrence Berkeley National Laboratory"/>
            <person name="Hensen N."/>
            <person name="Bonometti L."/>
            <person name="Westerberg I."/>
            <person name="Brannstrom I.O."/>
            <person name="Guillou S."/>
            <person name="Cros-Aarteil S."/>
            <person name="Calhoun S."/>
            <person name="Haridas S."/>
            <person name="Kuo A."/>
            <person name="Mondo S."/>
            <person name="Pangilinan J."/>
            <person name="Riley R."/>
            <person name="Labutti K."/>
            <person name="Andreopoulos B."/>
            <person name="Lipzen A."/>
            <person name="Chen C."/>
            <person name="Yanf M."/>
            <person name="Daum C."/>
            <person name="Ng V."/>
            <person name="Clum A."/>
            <person name="Steindorff A."/>
            <person name="Ohm R."/>
            <person name="Martin F."/>
            <person name="Silar P."/>
            <person name="Natvig D."/>
            <person name="Lalanne C."/>
            <person name="Gautier V."/>
            <person name="Ament-Velasquez S.L."/>
            <person name="Kruys A."/>
            <person name="Hutchinson M.I."/>
            <person name="Powell A.J."/>
            <person name="Barry K."/>
            <person name="Miller A.N."/>
            <person name="Grigoriev I.V."/>
            <person name="Debuchy R."/>
            <person name="Gladieux P."/>
            <person name="Thoren M.H."/>
            <person name="Johannesson H."/>
        </authorList>
    </citation>
    <scope>NUCLEOTIDE SEQUENCE</scope>
    <source>
        <strain evidence="2">CBS 606.72</strain>
    </source>
</reference>
<keyword evidence="3" id="KW-1185">Reference proteome</keyword>
<evidence type="ECO:0000256" key="1">
    <source>
        <dbReference type="SAM" id="Phobius"/>
    </source>
</evidence>
<organism evidence="2 3">
    <name type="scientific">Immersiella caudata</name>
    <dbReference type="NCBI Taxonomy" id="314043"/>
    <lineage>
        <taxon>Eukaryota</taxon>
        <taxon>Fungi</taxon>
        <taxon>Dikarya</taxon>
        <taxon>Ascomycota</taxon>
        <taxon>Pezizomycotina</taxon>
        <taxon>Sordariomycetes</taxon>
        <taxon>Sordariomycetidae</taxon>
        <taxon>Sordariales</taxon>
        <taxon>Lasiosphaeriaceae</taxon>
        <taxon>Immersiella</taxon>
    </lineage>
</organism>
<gene>
    <name evidence="2" type="ORF">B0T14DRAFT_211037</name>
</gene>
<dbReference type="Proteomes" id="UP001175000">
    <property type="component" value="Unassembled WGS sequence"/>
</dbReference>
<feature type="transmembrane region" description="Helical" evidence="1">
    <location>
        <begin position="112"/>
        <end position="131"/>
    </location>
</feature>
<name>A0AA39WQS2_9PEZI</name>
<evidence type="ECO:0000313" key="2">
    <source>
        <dbReference type="EMBL" id="KAK0619635.1"/>
    </source>
</evidence>
<dbReference type="EMBL" id="JAULSU010000004">
    <property type="protein sequence ID" value="KAK0619635.1"/>
    <property type="molecule type" value="Genomic_DNA"/>
</dbReference>
<keyword evidence="1" id="KW-0812">Transmembrane</keyword>
<comment type="caution">
    <text evidence="2">The sequence shown here is derived from an EMBL/GenBank/DDBJ whole genome shotgun (WGS) entry which is preliminary data.</text>
</comment>